<dbReference type="OrthoDB" id="381190at2759"/>
<dbReference type="Pfam" id="PF02259">
    <property type="entry name" value="FAT"/>
    <property type="match status" value="1"/>
</dbReference>
<dbReference type="EMBL" id="AVOT02003025">
    <property type="protein sequence ID" value="MBW0472254.1"/>
    <property type="molecule type" value="Genomic_DNA"/>
</dbReference>
<evidence type="ECO:0000313" key="3">
    <source>
        <dbReference type="Proteomes" id="UP000765509"/>
    </source>
</evidence>
<name>A0A9Q3GME0_9BASI</name>
<gene>
    <name evidence="2" type="ORF">O181_011969</name>
</gene>
<evidence type="ECO:0000313" key="2">
    <source>
        <dbReference type="EMBL" id="MBW0472254.1"/>
    </source>
</evidence>
<accession>A0A9Q3GME0</accession>
<proteinExistence type="predicted"/>
<organism evidence="2 3">
    <name type="scientific">Austropuccinia psidii MF-1</name>
    <dbReference type="NCBI Taxonomy" id="1389203"/>
    <lineage>
        <taxon>Eukaryota</taxon>
        <taxon>Fungi</taxon>
        <taxon>Dikarya</taxon>
        <taxon>Basidiomycota</taxon>
        <taxon>Pucciniomycotina</taxon>
        <taxon>Pucciniomycetes</taxon>
        <taxon>Pucciniales</taxon>
        <taxon>Sphaerophragmiaceae</taxon>
        <taxon>Austropuccinia</taxon>
    </lineage>
</organism>
<reference evidence="2" key="1">
    <citation type="submission" date="2021-03" db="EMBL/GenBank/DDBJ databases">
        <title>Draft genome sequence of rust myrtle Austropuccinia psidii MF-1, a brazilian biotype.</title>
        <authorList>
            <person name="Quecine M.C."/>
            <person name="Pachon D.M.R."/>
            <person name="Bonatelli M.L."/>
            <person name="Correr F.H."/>
            <person name="Franceschini L.M."/>
            <person name="Leite T.F."/>
            <person name="Margarido G.R.A."/>
            <person name="Almeida C.A."/>
            <person name="Ferrarezi J.A."/>
            <person name="Labate C.A."/>
        </authorList>
    </citation>
    <scope>NUCLEOTIDE SEQUENCE</scope>
    <source>
        <strain evidence="2">MF-1</strain>
    </source>
</reference>
<dbReference type="InterPro" id="IPR003151">
    <property type="entry name" value="PIK-rel_kinase_FAT"/>
</dbReference>
<sequence>MFWNVIQEAWFEGLEKSEDALNSFTKNLDKDPKPIKSILGGMNFLHALGEWELQSEMVQEHSERSSSGVKRTMAPLAAAAMWGSAKWDSMYSYINTLNSDFAEKVCFKTILSFHCGQHTISQELINKDCDTFDPELSTFLEKAIVALTSQFQCSTPVPILVSNLL</sequence>
<feature type="domain" description="PIK-related kinase FAT" evidence="1">
    <location>
        <begin position="74"/>
        <end position="138"/>
    </location>
</feature>
<dbReference type="Proteomes" id="UP000765509">
    <property type="component" value="Unassembled WGS sequence"/>
</dbReference>
<keyword evidence="3" id="KW-1185">Reference proteome</keyword>
<evidence type="ECO:0000259" key="1">
    <source>
        <dbReference type="Pfam" id="PF02259"/>
    </source>
</evidence>
<protein>
    <recommendedName>
        <fullName evidence="1">PIK-related kinase FAT domain-containing protein</fullName>
    </recommendedName>
</protein>
<dbReference type="AlphaFoldDB" id="A0A9Q3GME0"/>
<comment type="caution">
    <text evidence="2">The sequence shown here is derived from an EMBL/GenBank/DDBJ whole genome shotgun (WGS) entry which is preliminary data.</text>
</comment>